<dbReference type="EMBL" id="CP001688">
    <property type="protein sequence ID" value="ACV49182.1"/>
    <property type="molecule type" value="Genomic_DNA"/>
</dbReference>
<keyword evidence="2" id="KW-1185">Reference proteome</keyword>
<name>C7P1U2_HALMD</name>
<dbReference type="Proteomes" id="UP000001746">
    <property type="component" value="Chromosome"/>
</dbReference>
<protein>
    <submittedName>
        <fullName evidence="1">Uncharacterized protein</fullName>
    </submittedName>
</protein>
<organism evidence="1 2">
    <name type="scientific">Halomicrobium mukohataei (strain ATCC 700874 / DSM 12286 / JCM 9738 / NCIMB 13541)</name>
    <name type="common">Haloarcula mukohataei</name>
    <dbReference type="NCBI Taxonomy" id="485914"/>
    <lineage>
        <taxon>Archaea</taxon>
        <taxon>Methanobacteriati</taxon>
        <taxon>Methanobacteriota</taxon>
        <taxon>Stenosarchaea group</taxon>
        <taxon>Halobacteria</taxon>
        <taxon>Halobacteriales</taxon>
        <taxon>Haloarculaceae</taxon>
        <taxon>Halomicrobium</taxon>
    </lineage>
</organism>
<dbReference type="eggNOG" id="arCOG08162">
    <property type="taxonomic scope" value="Archaea"/>
</dbReference>
<dbReference type="STRING" id="485914.Hmuk_3077"/>
<gene>
    <name evidence="1" type="ordered locus">Hmuk_3077</name>
</gene>
<dbReference type="RefSeq" id="WP_015764024.1">
    <property type="nucleotide sequence ID" value="NC_013202.1"/>
</dbReference>
<evidence type="ECO:0000313" key="2">
    <source>
        <dbReference type="Proteomes" id="UP000001746"/>
    </source>
</evidence>
<dbReference type="AlphaFoldDB" id="C7P1U2"/>
<dbReference type="GeneID" id="59369171"/>
<dbReference type="KEGG" id="hmu:Hmuk_3077"/>
<dbReference type="HOGENOM" id="CLU_210060_0_0_2"/>
<accession>C7P1U2</accession>
<proteinExistence type="predicted"/>
<reference evidence="1 2" key="1">
    <citation type="journal article" date="2009" name="Stand. Genomic Sci.">
        <title>Complete genome sequence of Halomicrobium mukohataei type strain (arg-2).</title>
        <authorList>
            <person name="Tindall B.J."/>
            <person name="Schneider S."/>
            <person name="Lapidus A."/>
            <person name="Copeland A."/>
            <person name="Glavina Del Rio T."/>
            <person name="Nolan M."/>
            <person name="Lucas S."/>
            <person name="Chen F."/>
            <person name="Tice H."/>
            <person name="Cheng J.F."/>
            <person name="Saunders E."/>
            <person name="Bruce D."/>
            <person name="Goodwin L."/>
            <person name="Pitluck S."/>
            <person name="Mikhailova N."/>
            <person name="Pati A."/>
            <person name="Ivanova N."/>
            <person name="Mavrommatis K."/>
            <person name="Chen A."/>
            <person name="Palaniappan K."/>
            <person name="Chain P."/>
            <person name="Land M."/>
            <person name="Hauser L."/>
            <person name="Chang Y.J."/>
            <person name="Jeffries C.D."/>
            <person name="Brettin T."/>
            <person name="Han C."/>
            <person name="Rohde M."/>
            <person name="Goker M."/>
            <person name="Bristow J."/>
            <person name="Eisen J.A."/>
            <person name="Markowitz V."/>
            <person name="Hugenholtz P."/>
            <person name="Klenk H.P."/>
            <person name="Kyrpides N.C."/>
            <person name="Detter J.C."/>
        </authorList>
    </citation>
    <scope>NUCLEOTIDE SEQUENCE [LARGE SCALE GENOMIC DNA]</scope>
    <source>
        <strain evidence="2">ATCC 700874 / DSM 12286 / JCM 9738 / NCIMB 13541</strain>
    </source>
</reference>
<dbReference type="OrthoDB" id="198910at2157"/>
<evidence type="ECO:0000313" key="1">
    <source>
        <dbReference type="EMBL" id="ACV49182.1"/>
    </source>
</evidence>
<sequence>MIEELTTGSDTCEAPDCDRTLPDEPSIVFETAAGRQSAYECACGAVTITVSRTESTR</sequence>